<proteinExistence type="predicted"/>
<reference evidence="1 2" key="1">
    <citation type="submission" date="2023-08" db="EMBL/GenBank/DDBJ databases">
        <title>A Necator americanus chromosomal reference genome.</title>
        <authorList>
            <person name="Ilik V."/>
            <person name="Petrzelkova K.J."/>
            <person name="Pardy F."/>
            <person name="Fuh T."/>
            <person name="Niatou-Singa F.S."/>
            <person name="Gouil Q."/>
            <person name="Baker L."/>
            <person name="Ritchie M.E."/>
            <person name="Jex A.R."/>
            <person name="Gazzola D."/>
            <person name="Li H."/>
            <person name="Toshio Fujiwara R."/>
            <person name="Zhan B."/>
            <person name="Aroian R.V."/>
            <person name="Pafco B."/>
            <person name="Schwarz E.M."/>
        </authorList>
    </citation>
    <scope>NUCLEOTIDE SEQUENCE [LARGE SCALE GENOMIC DNA]</scope>
    <source>
        <strain evidence="1 2">Aroian</strain>
        <tissue evidence="1">Whole animal</tissue>
    </source>
</reference>
<protein>
    <submittedName>
        <fullName evidence="1">Uncharacterized protein</fullName>
    </submittedName>
</protein>
<name>A0ABR1D7L3_NECAM</name>
<comment type="caution">
    <text evidence="1">The sequence shown here is derived from an EMBL/GenBank/DDBJ whole genome shotgun (WGS) entry which is preliminary data.</text>
</comment>
<dbReference type="Proteomes" id="UP001303046">
    <property type="component" value="Unassembled WGS sequence"/>
</dbReference>
<sequence length="57" mass="6482">MQVNHSSVQFVLECLIAYAKMHHVYLGDQLFHGSLLLRESVALTECPGSRFCVRMSK</sequence>
<organism evidence="1 2">
    <name type="scientific">Necator americanus</name>
    <name type="common">Human hookworm</name>
    <dbReference type="NCBI Taxonomy" id="51031"/>
    <lineage>
        <taxon>Eukaryota</taxon>
        <taxon>Metazoa</taxon>
        <taxon>Ecdysozoa</taxon>
        <taxon>Nematoda</taxon>
        <taxon>Chromadorea</taxon>
        <taxon>Rhabditida</taxon>
        <taxon>Rhabditina</taxon>
        <taxon>Rhabditomorpha</taxon>
        <taxon>Strongyloidea</taxon>
        <taxon>Ancylostomatidae</taxon>
        <taxon>Bunostominae</taxon>
        <taxon>Necator</taxon>
    </lineage>
</organism>
<keyword evidence="2" id="KW-1185">Reference proteome</keyword>
<evidence type="ECO:0000313" key="2">
    <source>
        <dbReference type="Proteomes" id="UP001303046"/>
    </source>
</evidence>
<dbReference type="EMBL" id="JAVFWL010000003">
    <property type="protein sequence ID" value="KAK6746208.1"/>
    <property type="molecule type" value="Genomic_DNA"/>
</dbReference>
<gene>
    <name evidence="1" type="primary">Necator_chrIII.g13135</name>
    <name evidence="1" type="ORF">RB195_012368</name>
</gene>
<accession>A0ABR1D7L3</accession>
<evidence type="ECO:0000313" key="1">
    <source>
        <dbReference type="EMBL" id="KAK6746208.1"/>
    </source>
</evidence>